<organism evidence="10 11">
    <name type="scientific">Pontibacter chinhatensis</name>
    <dbReference type="NCBI Taxonomy" id="1436961"/>
    <lineage>
        <taxon>Bacteria</taxon>
        <taxon>Pseudomonadati</taxon>
        <taxon>Bacteroidota</taxon>
        <taxon>Cytophagia</taxon>
        <taxon>Cytophagales</taxon>
        <taxon>Hymenobacteraceae</taxon>
        <taxon>Pontibacter</taxon>
    </lineage>
</organism>
<evidence type="ECO:0000313" key="11">
    <source>
        <dbReference type="Proteomes" id="UP000198724"/>
    </source>
</evidence>
<dbReference type="GO" id="GO:0004129">
    <property type="term" value="F:cytochrome-c oxidase activity"/>
    <property type="evidence" value="ECO:0007669"/>
    <property type="project" value="InterPro"/>
</dbReference>
<dbReference type="Pfam" id="PF00510">
    <property type="entry name" value="COX3"/>
    <property type="match status" value="1"/>
</dbReference>
<dbReference type="PANTHER" id="PTHR11403">
    <property type="entry name" value="CYTOCHROME C OXIDASE SUBUNIT III"/>
    <property type="match status" value="1"/>
</dbReference>
<evidence type="ECO:0000256" key="1">
    <source>
        <dbReference type="ARBA" id="ARBA00004141"/>
    </source>
</evidence>
<feature type="transmembrane region" description="Helical" evidence="8">
    <location>
        <begin position="113"/>
        <end position="133"/>
    </location>
</feature>
<evidence type="ECO:0000256" key="6">
    <source>
        <dbReference type="RuleBase" id="RU003376"/>
    </source>
</evidence>
<evidence type="ECO:0000256" key="7">
    <source>
        <dbReference type="SAM" id="MobiDB-lite"/>
    </source>
</evidence>
<dbReference type="InterPro" id="IPR035973">
    <property type="entry name" value="Cyt_c_oxidase_su3-like_sf"/>
</dbReference>
<dbReference type="InterPro" id="IPR013833">
    <property type="entry name" value="Cyt_c_oxidase_su3_a-hlx"/>
</dbReference>
<evidence type="ECO:0000256" key="8">
    <source>
        <dbReference type="SAM" id="Phobius"/>
    </source>
</evidence>
<dbReference type="PANTHER" id="PTHR11403:SF10">
    <property type="entry name" value="CYTOCHROME C OXIDASE"/>
    <property type="match status" value="1"/>
</dbReference>
<name>A0A1I2MHH6_9BACT</name>
<evidence type="ECO:0000259" key="9">
    <source>
        <dbReference type="PROSITE" id="PS50253"/>
    </source>
</evidence>
<evidence type="ECO:0000256" key="3">
    <source>
        <dbReference type="ARBA" id="ARBA00022692"/>
    </source>
</evidence>
<keyword evidence="11" id="KW-1185">Reference proteome</keyword>
<evidence type="ECO:0000256" key="4">
    <source>
        <dbReference type="ARBA" id="ARBA00022989"/>
    </source>
</evidence>
<feature type="region of interest" description="Disordered" evidence="7">
    <location>
        <begin position="1"/>
        <end position="34"/>
    </location>
</feature>
<protein>
    <submittedName>
        <fullName evidence="10">Cytochrome c oxidase subunit 3</fullName>
    </submittedName>
</protein>
<dbReference type="SUPFAM" id="SSF81452">
    <property type="entry name" value="Cytochrome c oxidase subunit III-like"/>
    <property type="match status" value="1"/>
</dbReference>
<keyword evidence="3 6" id="KW-0812">Transmembrane</keyword>
<proteinExistence type="inferred from homology"/>
<evidence type="ECO:0000256" key="2">
    <source>
        <dbReference type="ARBA" id="ARBA00010581"/>
    </source>
</evidence>
<dbReference type="InterPro" id="IPR000298">
    <property type="entry name" value="Cyt_c_oxidase-like_su3"/>
</dbReference>
<comment type="subcellular location">
    <subcellularLocation>
        <location evidence="6">Cell membrane</location>
        <topology evidence="6">Multi-pass membrane protein</topology>
    </subcellularLocation>
    <subcellularLocation>
        <location evidence="1">Membrane</location>
        <topology evidence="1">Multi-pass membrane protein</topology>
    </subcellularLocation>
</comment>
<dbReference type="Gene3D" id="1.20.120.80">
    <property type="entry name" value="Cytochrome c oxidase, subunit III, four-helix bundle"/>
    <property type="match status" value="1"/>
</dbReference>
<dbReference type="PROSITE" id="PS50253">
    <property type="entry name" value="COX3"/>
    <property type="match status" value="1"/>
</dbReference>
<gene>
    <name evidence="10" type="ORF">SAMN05421739_101339</name>
</gene>
<feature type="transmembrane region" description="Helical" evidence="8">
    <location>
        <begin position="153"/>
        <end position="177"/>
    </location>
</feature>
<dbReference type="InterPro" id="IPR024791">
    <property type="entry name" value="Cyt_c/ubiquinol_Oxase_su3"/>
</dbReference>
<dbReference type="Proteomes" id="UP000198724">
    <property type="component" value="Unassembled WGS sequence"/>
</dbReference>
<feature type="transmembrane region" description="Helical" evidence="8">
    <location>
        <begin position="47"/>
        <end position="68"/>
    </location>
</feature>
<accession>A0A1I2MHH6</accession>
<feature type="domain" description="Heme-copper oxidase subunit III family profile" evidence="9">
    <location>
        <begin position="45"/>
        <end position="227"/>
    </location>
</feature>
<keyword evidence="4 8" id="KW-1133">Transmembrane helix</keyword>
<evidence type="ECO:0000256" key="5">
    <source>
        <dbReference type="ARBA" id="ARBA00023136"/>
    </source>
</evidence>
<dbReference type="STRING" id="1436961.SAMN05421739_101339"/>
<dbReference type="GO" id="GO:0005886">
    <property type="term" value="C:plasma membrane"/>
    <property type="evidence" value="ECO:0007669"/>
    <property type="project" value="UniProtKB-SubCell"/>
</dbReference>
<keyword evidence="5 8" id="KW-0472">Membrane</keyword>
<dbReference type="AlphaFoldDB" id="A0A1I2MHH6"/>
<feature type="compositionally biased region" description="Basic and acidic residues" evidence="7">
    <location>
        <begin position="11"/>
        <end position="26"/>
    </location>
</feature>
<evidence type="ECO:0000313" key="10">
    <source>
        <dbReference type="EMBL" id="SFF90934.1"/>
    </source>
</evidence>
<comment type="similarity">
    <text evidence="2 6">Belongs to the cytochrome c oxidase subunit 3 family.</text>
</comment>
<feature type="transmembrane region" description="Helical" evidence="8">
    <location>
        <begin position="208"/>
        <end position="226"/>
    </location>
</feature>
<feature type="transmembrane region" description="Helical" evidence="8">
    <location>
        <begin position="80"/>
        <end position="101"/>
    </location>
</feature>
<dbReference type="EMBL" id="FOOT01000001">
    <property type="protein sequence ID" value="SFF90934.1"/>
    <property type="molecule type" value="Genomic_DNA"/>
</dbReference>
<sequence>MQQAEEQGLLSEHRKKEHRMNQDKKNQVNHKQRSGFKRIDRMHPIRMLLYLSMVGIGVLFFVLVVAFARTGGFPQAQFELPKFFSVSTVILLFSSYTISRVPRLYKQEKLKKMARYLGITLALGLLFIGAQFIGWNEMSRSGVYFSGKSSGTYLYLISALHILHLTGGIIFLSFMVFKTIYVNSDAVRSLVFIRDPFRRLQLTMLRSYWHFLDFLWLGLYLVLLFMS</sequence>
<dbReference type="GO" id="GO:0019646">
    <property type="term" value="P:aerobic electron transport chain"/>
    <property type="evidence" value="ECO:0007669"/>
    <property type="project" value="InterPro"/>
</dbReference>
<reference evidence="11" key="1">
    <citation type="submission" date="2016-10" db="EMBL/GenBank/DDBJ databases">
        <authorList>
            <person name="Varghese N."/>
            <person name="Submissions S."/>
        </authorList>
    </citation>
    <scope>NUCLEOTIDE SEQUENCE [LARGE SCALE GENOMIC DNA]</scope>
    <source>
        <strain evidence="11">LP51</strain>
    </source>
</reference>